<dbReference type="GeneID" id="39577105"/>
<reference evidence="3 4" key="1">
    <citation type="journal article" date="2018" name="Mol. Ecol.">
        <title>The obligate alkalophilic soda-lake fungus Sodiomyces alkalinus has shifted to a protein diet.</title>
        <authorList>
            <person name="Grum-Grzhimaylo A.A."/>
            <person name="Falkoski D.L."/>
            <person name="van den Heuvel J."/>
            <person name="Valero-Jimenez C.A."/>
            <person name="Min B."/>
            <person name="Choi I.G."/>
            <person name="Lipzen A."/>
            <person name="Daum C.G."/>
            <person name="Aanen D.K."/>
            <person name="Tsang A."/>
            <person name="Henrissat B."/>
            <person name="Bilanenko E.N."/>
            <person name="de Vries R.P."/>
            <person name="van Kan J.A.L."/>
            <person name="Grigoriev I.V."/>
            <person name="Debets A.J.M."/>
        </authorList>
    </citation>
    <scope>NUCLEOTIDE SEQUENCE [LARGE SCALE GENOMIC DNA]</scope>
    <source>
        <strain evidence="3 4">F11</strain>
    </source>
</reference>
<sequence length="842" mass="92656">MFESRSFVFLAGLVLLLCLARPAAAFGAGNISSLSKIEGVNWRHGDIEDVLLTIAMARTLKGKKFSKLMLSRVYFGNWLRDYSQSIDVATAKHVSAEAVRLLVSVLGFLSFGYGSKEFEVTAERLGTYRPEEHIDNPKNYADNEDARRYDRRLRGPVDERRELAIDPRTGMKNYIANEQAGITTSAGLMRDLFSRCIQKGREFGRSKRDEDLCESLYLLGTALHCLEGKPVIHFFAHSNYTELALIEMGERDIFPVVGRDALIRLEGARGNVYPLVTGTFGGVDFLHSVTGEVTDKLKQNELQELESTLQNGKKNDTSALRSLLDKIPDEFFGGKHQSDRIDGIQQQAASSQMQNMSVSPREPEEFTRYIQGVFKQIMPIIEWHDDVMQSISGAFDKLPVLPKLLEQLEEQLTMFVYSNIAPFILPVIHQIQNEMKTGSEHLVESSQREQHNVFHDDRETDPTHSLLSKDHFTNLLNEPAGRAAFETVRWVVPQVMEAMDDERADIDRTITRIIYGVLHHPAQRGQGNDGIREGREIIFRTIEEWWSGLGRQRQEEYRRKLSRDGVRNHHNHKEGEHDTGHGHGCLGSLQMHKQFGKTAETWEDKIANKAAGAIFAGAAGAISSAFEGTTGMKLPTSGRDDKKESSSGGGGLIGSLLGGILNRGDKDREEEPQKQSSSSYGRTDESTYSYGGGRRDDSSSYGRTSGRREDESQGSSGYGGRQDTSSSGYGGRQNTSSGGYGGRREESSFGGSSGYSGGSGYGGRREESSYGGGGGGGSGGGYGGRREESGRGSGGYGGGRRDDQSSSRYGSRRDNQSPSGYGGRRDDGRGRYGGGQGGSGRY</sequence>
<dbReference type="RefSeq" id="XP_028471418.1">
    <property type="nucleotide sequence ID" value="XM_028608627.1"/>
</dbReference>
<dbReference type="InterPro" id="IPR052577">
    <property type="entry name" value="VWA7"/>
</dbReference>
<dbReference type="Pfam" id="PF07217">
    <property type="entry name" value="Het-C"/>
    <property type="match status" value="1"/>
</dbReference>
<feature type="compositionally biased region" description="Basic and acidic residues" evidence="1">
    <location>
        <begin position="560"/>
        <end position="581"/>
    </location>
</feature>
<dbReference type="EMBL" id="ML119051">
    <property type="protein sequence ID" value="ROT43612.1"/>
    <property type="molecule type" value="Genomic_DNA"/>
</dbReference>
<dbReference type="Proteomes" id="UP000272025">
    <property type="component" value="Unassembled WGS sequence"/>
</dbReference>
<dbReference type="PANTHER" id="PTHR14905:SF11">
    <property type="entry name" value="TINC (EUROFUNG)"/>
    <property type="match status" value="1"/>
</dbReference>
<feature type="compositionally biased region" description="Gly residues" evidence="1">
    <location>
        <begin position="647"/>
        <end position="657"/>
    </location>
</feature>
<accession>A0A3N2QA42</accession>
<evidence type="ECO:0000313" key="4">
    <source>
        <dbReference type="Proteomes" id="UP000272025"/>
    </source>
</evidence>
<dbReference type="OrthoDB" id="2506204at2759"/>
<gene>
    <name evidence="3" type="ORF">SODALDRAFT_289720</name>
</gene>
<dbReference type="AlphaFoldDB" id="A0A3N2QA42"/>
<keyword evidence="4" id="KW-1185">Reference proteome</keyword>
<feature type="region of interest" description="Disordered" evidence="1">
    <location>
        <begin position="560"/>
        <end position="587"/>
    </location>
</feature>
<evidence type="ECO:0000256" key="1">
    <source>
        <dbReference type="SAM" id="MobiDB-lite"/>
    </source>
</evidence>
<dbReference type="STRING" id="1314773.A0A3N2QA42"/>
<dbReference type="InterPro" id="IPR010816">
    <property type="entry name" value="Het-C"/>
</dbReference>
<name>A0A3N2QA42_SODAK</name>
<protein>
    <submittedName>
        <fullName evidence="3">Het-C-domain-containing protein</fullName>
    </submittedName>
</protein>
<feature type="signal peptide" evidence="2">
    <location>
        <begin position="1"/>
        <end position="25"/>
    </location>
</feature>
<feature type="compositionally biased region" description="Gly residues" evidence="1">
    <location>
        <begin position="751"/>
        <end position="762"/>
    </location>
</feature>
<feature type="compositionally biased region" description="Basic and acidic residues" evidence="1">
    <location>
        <begin position="799"/>
        <end position="815"/>
    </location>
</feature>
<feature type="compositionally biased region" description="Basic and acidic residues" evidence="1">
    <location>
        <begin position="663"/>
        <end position="673"/>
    </location>
</feature>
<keyword evidence="2" id="KW-0732">Signal</keyword>
<dbReference type="PANTHER" id="PTHR14905">
    <property type="entry name" value="NG37"/>
    <property type="match status" value="1"/>
</dbReference>
<organism evidence="3 4">
    <name type="scientific">Sodiomyces alkalinus (strain CBS 110278 / VKM F-3762 / F11)</name>
    <name type="common">Alkaliphilic filamentous fungus</name>
    <dbReference type="NCBI Taxonomy" id="1314773"/>
    <lineage>
        <taxon>Eukaryota</taxon>
        <taxon>Fungi</taxon>
        <taxon>Dikarya</taxon>
        <taxon>Ascomycota</taxon>
        <taxon>Pezizomycotina</taxon>
        <taxon>Sordariomycetes</taxon>
        <taxon>Hypocreomycetidae</taxon>
        <taxon>Glomerellales</taxon>
        <taxon>Plectosphaerellaceae</taxon>
        <taxon>Sodiomyces</taxon>
    </lineage>
</organism>
<feature type="compositionally biased region" description="Polar residues" evidence="1">
    <location>
        <begin position="722"/>
        <end position="735"/>
    </location>
</feature>
<feature type="region of interest" description="Disordered" evidence="1">
    <location>
        <begin position="628"/>
        <end position="842"/>
    </location>
</feature>
<evidence type="ECO:0000256" key="2">
    <source>
        <dbReference type="SAM" id="SignalP"/>
    </source>
</evidence>
<proteinExistence type="predicted"/>
<feature type="compositionally biased region" description="Gly residues" evidence="1">
    <location>
        <begin position="770"/>
        <end position="783"/>
    </location>
</feature>
<feature type="chain" id="PRO_5018270057" evidence="2">
    <location>
        <begin position="26"/>
        <end position="842"/>
    </location>
</feature>
<feature type="compositionally biased region" description="Gly residues" evidence="1">
    <location>
        <begin position="831"/>
        <end position="842"/>
    </location>
</feature>
<evidence type="ECO:0000313" key="3">
    <source>
        <dbReference type="EMBL" id="ROT43612.1"/>
    </source>
</evidence>